<proteinExistence type="predicted"/>
<evidence type="ECO:0000313" key="1">
    <source>
        <dbReference type="EMBL" id="SFM09245.1"/>
    </source>
</evidence>
<gene>
    <name evidence="1" type="ORF">SAMN04490355_104027</name>
</gene>
<keyword evidence="2" id="KW-1185">Reference proteome</keyword>
<reference evidence="2" key="1">
    <citation type="submission" date="2016-10" db="EMBL/GenBank/DDBJ databases">
        <authorList>
            <person name="Varghese N."/>
            <person name="Submissions S."/>
        </authorList>
    </citation>
    <scope>NUCLEOTIDE SEQUENCE [LARGE SCALE GENOMIC DNA]</scope>
    <source>
        <strain evidence="2">DSM 13327</strain>
    </source>
</reference>
<dbReference type="AlphaFoldDB" id="A0A1I4N1J1"/>
<dbReference type="Pfam" id="PF04860">
    <property type="entry name" value="Phage_portal"/>
    <property type="match status" value="1"/>
</dbReference>
<dbReference type="Proteomes" id="UP000199520">
    <property type="component" value="Unassembled WGS sequence"/>
</dbReference>
<name>A0A1I4N1J1_9FIRM</name>
<dbReference type="EMBL" id="FOTS01000040">
    <property type="protein sequence ID" value="SFM09245.1"/>
    <property type="molecule type" value="Genomic_DNA"/>
</dbReference>
<accession>A0A1I4N1J1</accession>
<protein>
    <submittedName>
        <fullName evidence="1">Phage portal protein, HK97 family</fullName>
    </submittedName>
</protein>
<dbReference type="STRING" id="1123291.SAMN04490355_104027"/>
<sequence length="413" mass="46119">MLLDSLFGKKNNSQMSYAKMLDGSWPIFSQFGKDIYMSDVVQNCIACIADEIAKLQPRHIRTDPSGMQSTPNSSINRLLKFAPNKIMSTSDMLQKIIWTLYKNYNAFIYPAYNLVPNNRGGYSKEYTGIYPLDPINVTFLQDEADQLFIKMDFAGGSNFTLLYDDVIHLRKKFGENSIMGGSSNGRPDNAALLKTLSTNDQITAGLGKAIQSSMSIRGVLKINTMLDDEKQAAERKRFESAINDSKSGLLVQDLKGEYTPLNTDPKVIDADTMAFIQSKILNWYGVSLPILNADFTDVQYEAFQEKTLNPVVVGLNQGFSRCIFTDNELAHGNEIQFFQQDLIFLSVQSKLNLIKTAGEMGILTDNQKLAILGMPPIEGGERRTMSLNYVDVTMANEYQMKRAGAAKIDTNIT</sequence>
<dbReference type="OrthoDB" id="2491at2"/>
<dbReference type="RefSeq" id="WP_090940809.1">
    <property type="nucleotide sequence ID" value="NZ_FOTS01000040.1"/>
</dbReference>
<evidence type="ECO:0000313" key="2">
    <source>
        <dbReference type="Proteomes" id="UP000199520"/>
    </source>
</evidence>
<organism evidence="1 2">
    <name type="scientific">Pelosinus propionicus DSM 13327</name>
    <dbReference type="NCBI Taxonomy" id="1123291"/>
    <lineage>
        <taxon>Bacteria</taxon>
        <taxon>Bacillati</taxon>
        <taxon>Bacillota</taxon>
        <taxon>Negativicutes</taxon>
        <taxon>Selenomonadales</taxon>
        <taxon>Sporomusaceae</taxon>
        <taxon>Pelosinus</taxon>
    </lineage>
</organism>
<dbReference type="InterPro" id="IPR006944">
    <property type="entry name" value="Phage/GTA_portal"/>
</dbReference>